<feature type="transmembrane region" description="Helical" evidence="19">
    <location>
        <begin position="251"/>
        <end position="269"/>
    </location>
</feature>
<evidence type="ECO:0000256" key="4">
    <source>
        <dbReference type="ARBA" id="ARBA00022448"/>
    </source>
</evidence>
<dbReference type="InterPro" id="IPR027359">
    <property type="entry name" value="Volt_channel_dom_sf"/>
</dbReference>
<dbReference type="GO" id="GO:0015459">
    <property type="term" value="F:potassium channel regulator activity"/>
    <property type="evidence" value="ECO:0000318"/>
    <property type="project" value="GO_Central"/>
</dbReference>
<feature type="transmembrane region" description="Helical" evidence="19">
    <location>
        <begin position="353"/>
        <end position="374"/>
    </location>
</feature>
<evidence type="ECO:0000256" key="13">
    <source>
        <dbReference type="ARBA" id="ARBA00023136"/>
    </source>
</evidence>
<dbReference type="PANTHER" id="PTHR11537">
    <property type="entry name" value="VOLTAGE-GATED POTASSIUM CHANNEL"/>
    <property type="match status" value="1"/>
</dbReference>
<dbReference type="CTD" id="27012"/>
<dbReference type="Gene3D" id="1.20.120.350">
    <property type="entry name" value="Voltage-gated potassium channels. Chain C"/>
    <property type="match status" value="1"/>
</dbReference>
<dbReference type="InterPro" id="IPR003968">
    <property type="entry name" value="K_chnl_volt-dep_Kv"/>
</dbReference>
<evidence type="ECO:0000256" key="11">
    <source>
        <dbReference type="ARBA" id="ARBA00022989"/>
    </source>
</evidence>
<dbReference type="Gene3D" id="3.30.710.10">
    <property type="entry name" value="Potassium Channel Kv1.1, Chain A"/>
    <property type="match status" value="1"/>
</dbReference>
<keyword evidence="6" id="KW-0633">Potassium transport</keyword>
<dbReference type="OrthoDB" id="296522at2759"/>
<evidence type="ECO:0000256" key="10">
    <source>
        <dbReference type="ARBA" id="ARBA00022958"/>
    </source>
</evidence>
<evidence type="ECO:0000313" key="22">
    <source>
        <dbReference type="Proteomes" id="UP000002280"/>
    </source>
</evidence>
<dbReference type="PANTHER" id="PTHR11537:SF38">
    <property type="entry name" value="POTASSIUM VOLTAGE-GATED CHANNEL SUBFAMILY V MEMBER 1"/>
    <property type="match status" value="1"/>
</dbReference>
<keyword evidence="8" id="KW-0631">Potassium channel</keyword>
<dbReference type="InParanoid" id="A0A5F8G5X7"/>
<keyword evidence="22" id="KW-1185">Reference proteome</keyword>
<evidence type="ECO:0000256" key="17">
    <source>
        <dbReference type="ARBA" id="ARBA00032563"/>
    </source>
</evidence>
<keyword evidence="4" id="KW-0813">Transport</keyword>
<dbReference type="OMA" id="SGGDEFW"/>
<feature type="transmembrane region" description="Helical" evidence="19">
    <location>
        <begin position="218"/>
        <end position="239"/>
    </location>
</feature>
<keyword evidence="11 19" id="KW-1133">Transmembrane helix</keyword>
<dbReference type="Ensembl" id="ENSMODT00000086485.1">
    <property type="protein sequence ID" value="ENSMODP00000042862.1"/>
    <property type="gene ID" value="ENSMODG00000041783.1"/>
</dbReference>
<dbReference type="InterPro" id="IPR028325">
    <property type="entry name" value="VG_K_chnl"/>
</dbReference>
<evidence type="ECO:0000256" key="3">
    <source>
        <dbReference type="ARBA" id="ARBA00020321"/>
    </source>
</evidence>
<evidence type="ECO:0000259" key="20">
    <source>
        <dbReference type="SMART" id="SM00225"/>
    </source>
</evidence>
<evidence type="ECO:0000256" key="16">
    <source>
        <dbReference type="ARBA" id="ARBA00025980"/>
    </source>
</evidence>
<dbReference type="Pfam" id="PF00520">
    <property type="entry name" value="Ion_trans"/>
    <property type="match status" value="1"/>
</dbReference>
<dbReference type="SMART" id="SM00225">
    <property type="entry name" value="BTB"/>
    <property type="match status" value="1"/>
</dbReference>
<evidence type="ECO:0000256" key="18">
    <source>
        <dbReference type="SAM" id="MobiDB-lite"/>
    </source>
</evidence>
<feature type="domain" description="BTB" evidence="20">
    <location>
        <begin position="46"/>
        <end position="165"/>
    </location>
</feature>
<name>A0A5F8G5X7_MONDO</name>
<keyword evidence="7 19" id="KW-0812">Transmembrane</keyword>
<reference evidence="21" key="3">
    <citation type="submission" date="2025-09" db="UniProtKB">
        <authorList>
            <consortium name="Ensembl"/>
        </authorList>
    </citation>
    <scope>IDENTIFICATION</scope>
</reference>
<dbReference type="SUPFAM" id="SSF81324">
    <property type="entry name" value="Voltage-gated potassium channels"/>
    <property type="match status" value="1"/>
</dbReference>
<dbReference type="FunFam" id="1.20.120.350:FF:000044">
    <property type="entry name" value="Potassium voltage-gated channel subfamily V member 1"/>
    <property type="match status" value="1"/>
</dbReference>
<proteinExistence type="inferred from homology"/>
<feature type="compositionally biased region" description="Acidic residues" evidence="18">
    <location>
        <begin position="176"/>
        <end position="189"/>
    </location>
</feature>
<evidence type="ECO:0000256" key="12">
    <source>
        <dbReference type="ARBA" id="ARBA00023065"/>
    </source>
</evidence>
<dbReference type="GO" id="GO:0001508">
    <property type="term" value="P:action potential"/>
    <property type="evidence" value="ECO:0000318"/>
    <property type="project" value="GO_Central"/>
</dbReference>
<dbReference type="Proteomes" id="UP000002280">
    <property type="component" value="Chromosome 3"/>
</dbReference>
<dbReference type="Pfam" id="PF02214">
    <property type="entry name" value="BTB_2"/>
    <property type="match status" value="1"/>
</dbReference>
<feature type="transmembrane region" description="Helical" evidence="19">
    <location>
        <begin position="414"/>
        <end position="434"/>
    </location>
</feature>
<comment type="subcellular location">
    <subcellularLocation>
        <location evidence="1">Cell membrane</location>
        <topology evidence="1">Multi-pass membrane protein</topology>
    </subcellularLocation>
</comment>
<evidence type="ECO:0000256" key="9">
    <source>
        <dbReference type="ARBA" id="ARBA00022882"/>
    </source>
</evidence>
<dbReference type="Bgee" id="ENSMODG00000041783">
    <property type="expression patterns" value="Expressed in spinal cord and 1 other cell type or tissue"/>
</dbReference>
<dbReference type="InterPro" id="IPR005821">
    <property type="entry name" value="Ion_trans_dom"/>
</dbReference>
<evidence type="ECO:0000256" key="6">
    <source>
        <dbReference type="ARBA" id="ARBA00022538"/>
    </source>
</evidence>
<dbReference type="GO" id="GO:0051260">
    <property type="term" value="P:protein homooligomerization"/>
    <property type="evidence" value="ECO:0007669"/>
    <property type="project" value="InterPro"/>
</dbReference>
<organism evidence="21 22">
    <name type="scientific">Monodelphis domestica</name>
    <name type="common">Gray short-tailed opossum</name>
    <dbReference type="NCBI Taxonomy" id="13616"/>
    <lineage>
        <taxon>Eukaryota</taxon>
        <taxon>Metazoa</taxon>
        <taxon>Chordata</taxon>
        <taxon>Craniata</taxon>
        <taxon>Vertebrata</taxon>
        <taxon>Euteleostomi</taxon>
        <taxon>Mammalia</taxon>
        <taxon>Metatheria</taxon>
        <taxon>Didelphimorphia</taxon>
        <taxon>Didelphidae</taxon>
        <taxon>Monodelphis</taxon>
    </lineage>
</organism>
<gene>
    <name evidence="21" type="primary">KCNV1</name>
</gene>
<dbReference type="GO" id="GO:0005249">
    <property type="term" value="F:voltage-gated potassium channel activity"/>
    <property type="evidence" value="ECO:0007669"/>
    <property type="project" value="InterPro"/>
</dbReference>
<dbReference type="GO" id="GO:0016020">
    <property type="term" value="C:membrane"/>
    <property type="evidence" value="ECO:0000318"/>
    <property type="project" value="GO_Central"/>
</dbReference>
<dbReference type="PRINTS" id="PR01493">
    <property type="entry name" value="KV8CHANNEL"/>
</dbReference>
<dbReference type="KEGG" id="mdo:100031401"/>
<comment type="function">
    <text evidence="15">Potassium channel subunit that does not form functional channels by itself. Modulates KCNB1 and KCNB2 channel activity by shifting the threshold for inactivation to more negative values and by slowing the rate of inactivation. Can down-regulate the channel activity of KCNB1, KCNB2, KCNC4 and KCND1, possibly by trapping them in intracellular membranes.</text>
</comment>
<dbReference type="InterPro" id="IPR003131">
    <property type="entry name" value="T1-type_BTB"/>
</dbReference>
<dbReference type="InterPro" id="IPR011333">
    <property type="entry name" value="SKP1/BTB/POZ_sf"/>
</dbReference>
<evidence type="ECO:0000313" key="21">
    <source>
        <dbReference type="Ensembl" id="ENSMODP00000042862.1"/>
    </source>
</evidence>
<comment type="similarity">
    <text evidence="2">Belongs to the potassium channel family. V (TC 1.A.1.2) subfamily. Kv8.1/KCNV1 sub-subfamily.</text>
</comment>
<dbReference type="GO" id="GO:0045171">
    <property type="term" value="C:intercellular bridge"/>
    <property type="evidence" value="ECO:0007669"/>
    <property type="project" value="Ensembl"/>
</dbReference>
<dbReference type="Gene3D" id="1.10.287.70">
    <property type="match status" value="1"/>
</dbReference>
<keyword evidence="9" id="KW-0851">Voltage-gated channel</keyword>
<dbReference type="AlphaFoldDB" id="A0A5F8G5X7"/>
<keyword evidence="10" id="KW-0630">Potassium</keyword>
<evidence type="ECO:0000256" key="19">
    <source>
        <dbReference type="SAM" id="Phobius"/>
    </source>
</evidence>
<dbReference type="InterPro" id="IPR003970">
    <property type="entry name" value="K_chnl_volt-dep_Kv8.1"/>
</dbReference>
<dbReference type="RefSeq" id="XP_001380675.1">
    <property type="nucleotide sequence ID" value="XM_001380638.4"/>
</dbReference>
<accession>A0A5F8G5X7</accession>
<evidence type="ECO:0000256" key="2">
    <source>
        <dbReference type="ARBA" id="ARBA00009030"/>
    </source>
</evidence>
<dbReference type="InterPro" id="IPR000210">
    <property type="entry name" value="BTB/POZ_dom"/>
</dbReference>
<dbReference type="GO" id="GO:0008076">
    <property type="term" value="C:voltage-gated potassium channel complex"/>
    <property type="evidence" value="ECO:0000318"/>
    <property type="project" value="GO_Central"/>
</dbReference>
<protein>
    <recommendedName>
        <fullName evidence="3">Potassium voltage-gated channel subfamily V member 1</fullName>
    </recommendedName>
    <alternativeName>
        <fullName evidence="17">Voltage-gated potassium channel subunit Kv8.1</fullName>
    </alternativeName>
</protein>
<evidence type="ECO:0000256" key="14">
    <source>
        <dbReference type="ARBA" id="ARBA00023303"/>
    </source>
</evidence>
<evidence type="ECO:0000256" key="15">
    <source>
        <dbReference type="ARBA" id="ARBA00024762"/>
    </source>
</evidence>
<sequence>MEAPARCRSHAAGAANETPLSSGSLVSLDSSVFCSEGDGEPLALGDSFTVNVGGSRFVLSQQALSCFPHTRLGKLAVVVASCRHPGTLAAASSTLELCDDANLVDNEYFFDRSSQAFRYILHYYRTGRLHVMEQLCALSFLQEIQYWGIDELSIDSCCRDRYLKRKELSETLDFKDDTEDQESQQESDQDFSQGFCPTSRQKLWDILEKPGSSTAARIFGIISIIFVVVSIANMALMSAEPSWLDMELLEALEYLCITWFTGEFALRLLCVRNRCGFLRKVANIIDLLAILPFYITLLVESLSENETTQELENVGRIVQVLRLLRALRMLKLGRHSTGLRSLGMTLTQCYEEVGLLLLFLSVGISIFSTVEYFAEQSMPGTTFTSVPCAWWWATTSMTTVGYGDIRPDTTTGKIVAFVCILSGILVLALPIAIINDRFSACYFTLKLKEAAIRQREALKKLTKNIATDSYISVNLRDVYARSIMEMLRLKGRERASTRSSGGDDFWF</sequence>
<dbReference type="GO" id="GO:0071805">
    <property type="term" value="P:potassium ion transmembrane transport"/>
    <property type="evidence" value="ECO:0000318"/>
    <property type="project" value="GO_Central"/>
</dbReference>
<dbReference type="FunFam" id="3.30.710.10:FF:000067">
    <property type="entry name" value="Potassium voltage-gated channel subfamily V member 1"/>
    <property type="match status" value="1"/>
</dbReference>
<reference evidence="21 22" key="1">
    <citation type="journal article" date="2007" name="Nature">
        <title>Genome of the marsupial Monodelphis domestica reveals innovation in non-coding sequences.</title>
        <authorList>
            <person name="Mikkelsen T.S."/>
            <person name="Wakefield M.J."/>
            <person name="Aken B."/>
            <person name="Amemiya C.T."/>
            <person name="Chang J.L."/>
            <person name="Duke S."/>
            <person name="Garber M."/>
            <person name="Gentles A.J."/>
            <person name="Goodstadt L."/>
            <person name="Heger A."/>
            <person name="Jurka J."/>
            <person name="Kamal M."/>
            <person name="Mauceli E."/>
            <person name="Searle S.M."/>
            <person name="Sharpe T."/>
            <person name="Baker M.L."/>
            <person name="Batzer M.A."/>
            <person name="Benos P.V."/>
            <person name="Belov K."/>
            <person name="Clamp M."/>
            <person name="Cook A."/>
            <person name="Cuff J."/>
            <person name="Das R."/>
            <person name="Davidow L."/>
            <person name="Deakin J.E."/>
            <person name="Fazzari M.J."/>
            <person name="Glass J.L."/>
            <person name="Grabherr M."/>
            <person name="Greally J.M."/>
            <person name="Gu W."/>
            <person name="Hore T.A."/>
            <person name="Huttley G.A."/>
            <person name="Kleber M."/>
            <person name="Jirtle R.L."/>
            <person name="Koina E."/>
            <person name="Lee J.T."/>
            <person name="Mahony S."/>
            <person name="Marra M.A."/>
            <person name="Miller R.D."/>
            <person name="Nicholls R.D."/>
            <person name="Oda M."/>
            <person name="Papenfuss A.T."/>
            <person name="Parra Z.E."/>
            <person name="Pollock D.D."/>
            <person name="Ray D.A."/>
            <person name="Schein J.E."/>
            <person name="Speed T.P."/>
            <person name="Thompson K."/>
            <person name="VandeBerg J.L."/>
            <person name="Wade C.M."/>
            <person name="Walker J.A."/>
            <person name="Waters P.D."/>
            <person name="Webber C."/>
            <person name="Weidman J.R."/>
            <person name="Xie X."/>
            <person name="Zody M.C."/>
            <person name="Baldwin J."/>
            <person name="Abdouelleil A."/>
            <person name="Abdulkadir J."/>
            <person name="Abebe A."/>
            <person name="Abera B."/>
            <person name="Abreu J."/>
            <person name="Acer S.C."/>
            <person name="Aftuck L."/>
            <person name="Alexander A."/>
            <person name="An P."/>
            <person name="Anderson E."/>
            <person name="Anderson S."/>
            <person name="Arachi H."/>
            <person name="Azer M."/>
            <person name="Bachantsang P."/>
            <person name="Barry A."/>
            <person name="Bayul T."/>
            <person name="Berlin A."/>
            <person name="Bessette D."/>
            <person name="Bloom T."/>
            <person name="Bloom T."/>
            <person name="Boguslavskiy L."/>
            <person name="Bonnet C."/>
            <person name="Boukhgalter B."/>
            <person name="Bourzgui I."/>
            <person name="Brown A."/>
            <person name="Cahill P."/>
            <person name="Channer S."/>
            <person name="Cheshatsang Y."/>
            <person name="Chuda L."/>
            <person name="Citroen M."/>
            <person name="Collymore A."/>
            <person name="Cooke P."/>
            <person name="Costello M."/>
            <person name="D'Aco K."/>
            <person name="Daza R."/>
            <person name="De Haan G."/>
            <person name="DeGray S."/>
            <person name="DeMaso C."/>
            <person name="Dhargay N."/>
            <person name="Dooley K."/>
            <person name="Dooley E."/>
            <person name="Doricent M."/>
            <person name="Dorje P."/>
            <person name="Dorjee K."/>
            <person name="Dupes A."/>
            <person name="Elong R."/>
            <person name="Falk J."/>
            <person name="Farina A."/>
            <person name="Faro S."/>
            <person name="Ferguson D."/>
            <person name="Fisher S."/>
            <person name="Foley C.D."/>
            <person name="Franke A."/>
            <person name="Friedrich D."/>
            <person name="Gadbois L."/>
            <person name="Gearin G."/>
            <person name="Gearin C.R."/>
            <person name="Giannoukos G."/>
            <person name="Goode T."/>
            <person name="Graham J."/>
            <person name="Grandbois E."/>
            <person name="Grewal S."/>
            <person name="Gyaltsen K."/>
            <person name="Hafez N."/>
            <person name="Hagos B."/>
            <person name="Hall J."/>
            <person name="Henson C."/>
            <person name="Hollinger A."/>
            <person name="Honan T."/>
            <person name="Huard M.D."/>
            <person name="Hughes L."/>
            <person name="Hurhula B."/>
            <person name="Husby M.E."/>
            <person name="Kamat A."/>
            <person name="Kanga B."/>
            <person name="Kashin S."/>
            <person name="Khazanovich D."/>
            <person name="Kisner P."/>
            <person name="Lance K."/>
            <person name="Lara M."/>
            <person name="Lee W."/>
            <person name="Lennon N."/>
            <person name="Letendre F."/>
            <person name="LeVine R."/>
            <person name="Lipovsky A."/>
            <person name="Liu X."/>
            <person name="Liu J."/>
            <person name="Liu S."/>
            <person name="Lokyitsang T."/>
            <person name="Lokyitsang Y."/>
            <person name="Lubonja R."/>
            <person name="Lui A."/>
            <person name="MacDonald P."/>
            <person name="Magnisalis V."/>
            <person name="Maru K."/>
            <person name="Matthews C."/>
            <person name="McCusker W."/>
            <person name="McDonough S."/>
            <person name="Mehta T."/>
            <person name="Meldrim J."/>
            <person name="Meneus L."/>
            <person name="Mihai O."/>
            <person name="Mihalev A."/>
            <person name="Mihova T."/>
            <person name="Mittelman R."/>
            <person name="Mlenga V."/>
            <person name="Montmayeur A."/>
            <person name="Mulrain L."/>
            <person name="Navidi A."/>
            <person name="Naylor J."/>
            <person name="Negash T."/>
            <person name="Nguyen T."/>
            <person name="Nguyen N."/>
            <person name="Nicol R."/>
            <person name="Norbu C."/>
            <person name="Norbu N."/>
            <person name="Novod N."/>
            <person name="O'Neill B."/>
            <person name="Osman S."/>
            <person name="Markiewicz E."/>
            <person name="Oyono O.L."/>
            <person name="Patti C."/>
            <person name="Phunkhang P."/>
            <person name="Pierre F."/>
            <person name="Priest M."/>
            <person name="Raghuraman S."/>
            <person name="Rege F."/>
            <person name="Reyes R."/>
            <person name="Rise C."/>
            <person name="Rogov P."/>
            <person name="Ross K."/>
            <person name="Ryan E."/>
            <person name="Settipalli S."/>
            <person name="Shea T."/>
            <person name="Sherpa N."/>
            <person name="Shi L."/>
            <person name="Shih D."/>
            <person name="Sparrow T."/>
            <person name="Spaulding J."/>
            <person name="Stalker J."/>
            <person name="Stange-Thomann N."/>
            <person name="Stavropoulos S."/>
            <person name="Stone C."/>
            <person name="Strader C."/>
            <person name="Tesfaye S."/>
            <person name="Thomson T."/>
            <person name="Thoulutsang Y."/>
            <person name="Thoulutsang D."/>
            <person name="Topham K."/>
            <person name="Topping I."/>
            <person name="Tsamla T."/>
            <person name="Vassiliev H."/>
            <person name="Vo A."/>
            <person name="Wangchuk T."/>
            <person name="Wangdi T."/>
            <person name="Weiand M."/>
            <person name="Wilkinson J."/>
            <person name="Wilson A."/>
            <person name="Yadav S."/>
            <person name="Young G."/>
            <person name="Yu Q."/>
            <person name="Zembek L."/>
            <person name="Zhong D."/>
            <person name="Zimmer A."/>
            <person name="Zwirko Z."/>
            <person name="Jaffe D.B."/>
            <person name="Alvarez P."/>
            <person name="Brockman W."/>
            <person name="Butler J."/>
            <person name="Chin C."/>
            <person name="Gnerre S."/>
            <person name="MacCallum I."/>
            <person name="Graves J.A."/>
            <person name="Ponting C.P."/>
            <person name="Breen M."/>
            <person name="Samollow P.B."/>
            <person name="Lander E.S."/>
            <person name="Lindblad-Toh K."/>
        </authorList>
    </citation>
    <scope>NUCLEOTIDE SEQUENCE [LARGE SCALE GENOMIC DNA]</scope>
</reference>
<dbReference type="GeneID" id="100031401"/>
<dbReference type="PRINTS" id="PR01491">
    <property type="entry name" value="KVCHANNEL"/>
</dbReference>
<reference evidence="21" key="2">
    <citation type="submission" date="2025-08" db="UniProtKB">
        <authorList>
            <consortium name="Ensembl"/>
        </authorList>
    </citation>
    <scope>IDENTIFICATION</scope>
</reference>
<keyword evidence="14" id="KW-0407">Ion channel</keyword>
<dbReference type="STRING" id="13616.ENSMODP00000042862"/>
<dbReference type="FunCoup" id="A0A5F8G5X7">
    <property type="interactions" value="27"/>
</dbReference>
<feature type="region of interest" description="Disordered" evidence="18">
    <location>
        <begin position="175"/>
        <end position="196"/>
    </location>
</feature>
<dbReference type="SUPFAM" id="SSF54695">
    <property type="entry name" value="POZ domain"/>
    <property type="match status" value="1"/>
</dbReference>
<keyword evidence="13 19" id="KW-0472">Membrane</keyword>
<comment type="subunit">
    <text evidence="16">Heteromultimer with KCNB1 and KCNB2. Interacts with KCNC4 and KCND1.</text>
</comment>
<dbReference type="GeneTree" id="ENSGT00940000159740"/>
<evidence type="ECO:0000256" key="5">
    <source>
        <dbReference type="ARBA" id="ARBA00022475"/>
    </source>
</evidence>
<evidence type="ECO:0000256" key="1">
    <source>
        <dbReference type="ARBA" id="ARBA00004651"/>
    </source>
</evidence>
<keyword evidence="5" id="KW-1003">Cell membrane</keyword>
<evidence type="ECO:0000256" key="7">
    <source>
        <dbReference type="ARBA" id="ARBA00022692"/>
    </source>
</evidence>
<dbReference type="PRINTS" id="PR00169">
    <property type="entry name" value="KCHANNEL"/>
</dbReference>
<dbReference type="FunFam" id="1.10.287.70:FF:000005">
    <property type="entry name" value="potassium voltage-gated channel subfamily G member 1"/>
    <property type="match status" value="1"/>
</dbReference>
<keyword evidence="12" id="KW-0406">Ion transport</keyword>
<evidence type="ECO:0000256" key="8">
    <source>
        <dbReference type="ARBA" id="ARBA00022826"/>
    </source>
</evidence>